<reference evidence="21 22" key="1">
    <citation type="submission" date="2022-05" db="EMBL/GenBank/DDBJ databases">
        <authorList>
            <consortium name="Genoscope - CEA"/>
            <person name="William W."/>
        </authorList>
    </citation>
    <scope>NUCLEOTIDE SEQUENCE [LARGE SCALE GENOMIC DNA]</scope>
</reference>
<feature type="domain" description="ZZ-type" evidence="20">
    <location>
        <begin position="3480"/>
        <end position="3536"/>
    </location>
</feature>
<dbReference type="Proteomes" id="UP001159405">
    <property type="component" value="Unassembled WGS sequence"/>
</dbReference>
<evidence type="ECO:0000256" key="10">
    <source>
        <dbReference type="ARBA" id="ARBA00023136"/>
    </source>
</evidence>
<dbReference type="InterPro" id="IPR018159">
    <property type="entry name" value="Spectrin/alpha-actinin"/>
</dbReference>
<dbReference type="PROSITE" id="PS01159">
    <property type="entry name" value="WW_DOMAIN_1"/>
    <property type="match status" value="1"/>
</dbReference>
<feature type="coiled-coil region" evidence="15">
    <location>
        <begin position="1052"/>
        <end position="1112"/>
    </location>
</feature>
<dbReference type="SMART" id="SM00150">
    <property type="entry name" value="SPEC"/>
    <property type="match status" value="22"/>
</dbReference>
<dbReference type="Pfam" id="PF00397">
    <property type="entry name" value="WW"/>
    <property type="match status" value="1"/>
</dbReference>
<evidence type="ECO:0000256" key="8">
    <source>
        <dbReference type="ARBA" id="ARBA00022833"/>
    </source>
</evidence>
<dbReference type="InterPro" id="IPR035436">
    <property type="entry name" value="Dystrophin/utrophin"/>
</dbReference>
<feature type="coiled-coil region" evidence="15">
    <location>
        <begin position="1957"/>
        <end position="1996"/>
    </location>
</feature>
<dbReference type="PROSITE" id="PS50021">
    <property type="entry name" value="CH"/>
    <property type="match status" value="2"/>
</dbReference>
<evidence type="ECO:0000256" key="11">
    <source>
        <dbReference type="ARBA" id="ARBA00023203"/>
    </source>
</evidence>
<dbReference type="CDD" id="cd02334">
    <property type="entry name" value="ZZ_dystrophin"/>
    <property type="match status" value="1"/>
</dbReference>
<dbReference type="PROSITE" id="PS00019">
    <property type="entry name" value="ACTININ_1"/>
    <property type="match status" value="1"/>
</dbReference>
<comment type="caution">
    <text evidence="13">Lacks conserved residue(s) required for the propagation of feature annotation.</text>
</comment>
<dbReference type="Gene3D" id="2.60.60.20">
    <property type="entry name" value="PLAT/LH2 domain"/>
    <property type="match status" value="1"/>
</dbReference>
<dbReference type="Pfam" id="PF09069">
    <property type="entry name" value="EF-hand_3"/>
    <property type="match status" value="1"/>
</dbReference>
<evidence type="ECO:0000256" key="3">
    <source>
        <dbReference type="ARBA" id="ARBA00022475"/>
    </source>
</evidence>
<evidence type="ECO:0000259" key="19">
    <source>
        <dbReference type="PROSITE" id="PS50095"/>
    </source>
</evidence>
<dbReference type="SUPFAM" id="SSF46966">
    <property type="entry name" value="Spectrin repeat"/>
    <property type="match status" value="19"/>
</dbReference>
<dbReference type="Gene3D" id="3.30.60.90">
    <property type="match status" value="1"/>
</dbReference>
<dbReference type="InterPro" id="IPR015154">
    <property type="entry name" value="EF-hand_dom_typ2"/>
</dbReference>
<evidence type="ECO:0000256" key="12">
    <source>
        <dbReference type="ARBA" id="ARBA00023212"/>
    </source>
</evidence>
<keyword evidence="3" id="KW-1003">Cell membrane</keyword>
<feature type="compositionally biased region" description="Basic and acidic residues" evidence="16">
    <location>
        <begin position="2442"/>
        <end position="2453"/>
    </location>
</feature>
<dbReference type="PIRSF" id="PIRSF002341">
    <property type="entry name" value="Dystrophin/utrophin"/>
    <property type="match status" value="1"/>
</dbReference>
<evidence type="ECO:0008006" key="23">
    <source>
        <dbReference type="Google" id="ProtNLM"/>
    </source>
</evidence>
<dbReference type="Pfam" id="PF00569">
    <property type="entry name" value="ZZ"/>
    <property type="match status" value="1"/>
</dbReference>
<dbReference type="SUPFAM" id="SSF49723">
    <property type="entry name" value="Lipase/lipooxygenase domain (PLAT/LH2 domain)"/>
    <property type="match status" value="1"/>
</dbReference>
<feature type="region of interest" description="Disordered" evidence="16">
    <location>
        <begin position="2442"/>
        <end position="2471"/>
    </location>
</feature>
<dbReference type="InterPro" id="IPR050774">
    <property type="entry name" value="KCMF1/Dystrophin"/>
</dbReference>
<keyword evidence="5" id="KW-0479">Metal-binding</keyword>
<keyword evidence="6" id="KW-0677">Repeat</keyword>
<dbReference type="InterPro" id="IPR036872">
    <property type="entry name" value="CH_dom_sf"/>
</dbReference>
<evidence type="ECO:0000256" key="13">
    <source>
        <dbReference type="PROSITE-ProRule" id="PRU00152"/>
    </source>
</evidence>
<evidence type="ECO:0000256" key="5">
    <source>
        <dbReference type="ARBA" id="ARBA00022723"/>
    </source>
</evidence>
<keyword evidence="15" id="KW-0175">Coiled coil</keyword>
<dbReference type="SMART" id="SM00308">
    <property type="entry name" value="LH2"/>
    <property type="match status" value="1"/>
</dbReference>
<evidence type="ECO:0000256" key="4">
    <source>
        <dbReference type="ARBA" id="ARBA00022490"/>
    </source>
</evidence>
<proteinExistence type="predicted"/>
<dbReference type="CDD" id="cd16242">
    <property type="entry name" value="EFh_DMD_like"/>
    <property type="match status" value="1"/>
</dbReference>
<feature type="coiled-coil region" evidence="15">
    <location>
        <begin position="2900"/>
        <end position="2934"/>
    </location>
</feature>
<dbReference type="Gene3D" id="1.10.238.10">
    <property type="entry name" value="EF-hand"/>
    <property type="match status" value="2"/>
</dbReference>
<keyword evidence="22" id="KW-1185">Reference proteome</keyword>
<evidence type="ECO:0000259" key="18">
    <source>
        <dbReference type="PROSITE" id="PS50021"/>
    </source>
</evidence>
<evidence type="ECO:0000256" key="1">
    <source>
        <dbReference type="ARBA" id="ARBA00004245"/>
    </source>
</evidence>
<dbReference type="InterPro" id="IPR036392">
    <property type="entry name" value="PLAT/LH2_dom_sf"/>
</dbReference>
<feature type="region of interest" description="Disordered" evidence="16">
    <location>
        <begin position="3684"/>
        <end position="3709"/>
    </location>
</feature>
<dbReference type="SUPFAM" id="SSF47473">
    <property type="entry name" value="EF-hand"/>
    <property type="match status" value="2"/>
</dbReference>
<dbReference type="Pfam" id="PF00435">
    <property type="entry name" value="Spectrin"/>
    <property type="match status" value="14"/>
</dbReference>
<evidence type="ECO:0000256" key="7">
    <source>
        <dbReference type="ARBA" id="ARBA00022771"/>
    </source>
</evidence>
<dbReference type="SUPFAM" id="SSF47576">
    <property type="entry name" value="Calponin-homology domain, CH-domain"/>
    <property type="match status" value="1"/>
</dbReference>
<comment type="caution">
    <text evidence="21">The sequence shown here is derived from an EMBL/GenBank/DDBJ whole genome shotgun (WGS) entry which is preliminary data.</text>
</comment>
<keyword evidence="9" id="KW-0106">Calcium</keyword>
<dbReference type="InterPro" id="IPR001715">
    <property type="entry name" value="CH_dom"/>
</dbReference>
<dbReference type="InterPro" id="IPR011992">
    <property type="entry name" value="EF-hand-dom_pair"/>
</dbReference>
<dbReference type="InterPro" id="IPR015153">
    <property type="entry name" value="EF-hand_dom_typ1"/>
</dbReference>
<keyword evidence="8" id="KW-0862">Zinc</keyword>
<dbReference type="SUPFAM" id="SSF57850">
    <property type="entry name" value="RING/U-box"/>
    <property type="match status" value="1"/>
</dbReference>
<feature type="region of interest" description="Disordered" evidence="16">
    <location>
        <begin position="3752"/>
        <end position="3849"/>
    </location>
</feature>
<dbReference type="CDD" id="cd00201">
    <property type="entry name" value="WW"/>
    <property type="match status" value="1"/>
</dbReference>
<dbReference type="SMART" id="SM00456">
    <property type="entry name" value="WW"/>
    <property type="match status" value="1"/>
</dbReference>
<evidence type="ECO:0000313" key="21">
    <source>
        <dbReference type="EMBL" id="CAH3126177.1"/>
    </source>
</evidence>
<dbReference type="InterPro" id="IPR002017">
    <property type="entry name" value="Spectrin_repeat"/>
</dbReference>
<comment type="subcellular location">
    <subcellularLocation>
        <location evidence="2">Cell membrane</location>
        <location evidence="2">Sarcolemma</location>
        <topology evidence="2">Peripheral membrane protein</topology>
        <orientation evidence="2">Cytoplasmic side</orientation>
    </subcellularLocation>
    <subcellularLocation>
        <location evidence="1">Cytoplasm</location>
        <location evidence="1">Cytoskeleton</location>
    </subcellularLocation>
</comment>
<organism evidence="21 22">
    <name type="scientific">Porites lobata</name>
    <dbReference type="NCBI Taxonomy" id="104759"/>
    <lineage>
        <taxon>Eukaryota</taxon>
        <taxon>Metazoa</taxon>
        <taxon>Cnidaria</taxon>
        <taxon>Anthozoa</taxon>
        <taxon>Hexacorallia</taxon>
        <taxon>Scleractinia</taxon>
        <taxon>Fungiina</taxon>
        <taxon>Poritidae</taxon>
        <taxon>Porites</taxon>
    </lineage>
</organism>
<dbReference type="SUPFAM" id="SSF51045">
    <property type="entry name" value="WW domain"/>
    <property type="match status" value="1"/>
</dbReference>
<feature type="compositionally biased region" description="Polar residues" evidence="16">
    <location>
        <begin position="3808"/>
        <end position="3818"/>
    </location>
</feature>
<dbReference type="PROSITE" id="PS50135">
    <property type="entry name" value="ZF_ZZ_2"/>
    <property type="match status" value="1"/>
</dbReference>
<dbReference type="Gene3D" id="2.20.70.10">
    <property type="match status" value="1"/>
</dbReference>
<feature type="coiled-coil region" evidence="15">
    <location>
        <begin position="3137"/>
        <end position="3167"/>
    </location>
</feature>
<dbReference type="PROSITE" id="PS50095">
    <property type="entry name" value="PLAT"/>
    <property type="match status" value="1"/>
</dbReference>
<feature type="coiled-coil region" evidence="15">
    <location>
        <begin position="1627"/>
        <end position="1682"/>
    </location>
</feature>
<keyword evidence="11" id="KW-0009">Actin-binding</keyword>
<keyword evidence="7 14" id="KW-0863">Zinc-finger</keyword>
<dbReference type="EMBL" id="CALNXK010000042">
    <property type="protein sequence ID" value="CAH3126177.1"/>
    <property type="molecule type" value="Genomic_DNA"/>
</dbReference>
<dbReference type="PANTHER" id="PTHR12268">
    <property type="entry name" value="E3 UBIQUITIN-PROTEIN LIGASE KCMF1"/>
    <property type="match status" value="1"/>
</dbReference>
<dbReference type="PROSITE" id="PS01357">
    <property type="entry name" value="ZF_ZZ_1"/>
    <property type="match status" value="1"/>
</dbReference>
<dbReference type="Pfam" id="PF00307">
    <property type="entry name" value="CH"/>
    <property type="match status" value="2"/>
</dbReference>
<evidence type="ECO:0000313" key="22">
    <source>
        <dbReference type="Proteomes" id="UP001159405"/>
    </source>
</evidence>
<evidence type="ECO:0000256" key="15">
    <source>
        <dbReference type="SAM" id="Coils"/>
    </source>
</evidence>
<dbReference type="Gene3D" id="1.20.58.60">
    <property type="match status" value="17"/>
</dbReference>
<dbReference type="CDD" id="cd00176">
    <property type="entry name" value="SPEC"/>
    <property type="match status" value="10"/>
</dbReference>
<dbReference type="Pfam" id="PF01477">
    <property type="entry name" value="PLAT"/>
    <property type="match status" value="1"/>
</dbReference>
<evidence type="ECO:0000256" key="16">
    <source>
        <dbReference type="SAM" id="MobiDB-lite"/>
    </source>
</evidence>
<evidence type="ECO:0000259" key="20">
    <source>
        <dbReference type="PROSITE" id="PS50135"/>
    </source>
</evidence>
<gene>
    <name evidence="21" type="ORF">PLOB_00032335</name>
</gene>
<feature type="domain" description="WW" evidence="17">
    <location>
        <begin position="3224"/>
        <end position="3257"/>
    </location>
</feature>
<dbReference type="Gene3D" id="1.10.418.10">
    <property type="entry name" value="Calponin-like domain"/>
    <property type="match status" value="2"/>
</dbReference>
<dbReference type="InterPro" id="IPR001589">
    <property type="entry name" value="Actinin_actin-bd_CS"/>
</dbReference>
<dbReference type="InterPro" id="IPR043145">
    <property type="entry name" value="Znf_ZZ_sf"/>
</dbReference>
<dbReference type="PROSITE" id="PS50020">
    <property type="entry name" value="WW_DOMAIN_2"/>
    <property type="match status" value="1"/>
</dbReference>
<dbReference type="Pfam" id="PF09068">
    <property type="entry name" value="EF-hand_2"/>
    <property type="match status" value="1"/>
</dbReference>
<evidence type="ECO:0000256" key="2">
    <source>
        <dbReference type="ARBA" id="ARBA00004278"/>
    </source>
</evidence>
<protein>
    <recommendedName>
        <fullName evidence="23">Dystrophin</fullName>
    </recommendedName>
</protein>
<feature type="coiled-coil region" evidence="15">
    <location>
        <begin position="1736"/>
        <end position="1770"/>
    </location>
</feature>
<dbReference type="InterPro" id="IPR001202">
    <property type="entry name" value="WW_dom"/>
</dbReference>
<evidence type="ECO:0000259" key="17">
    <source>
        <dbReference type="PROSITE" id="PS50020"/>
    </source>
</evidence>
<accession>A0ABN8P1V0</accession>
<keyword evidence="12" id="KW-0206">Cytoskeleton</keyword>
<feature type="domain" description="PLAT" evidence="19">
    <location>
        <begin position="2031"/>
        <end position="2150"/>
    </location>
</feature>
<evidence type="ECO:0000256" key="6">
    <source>
        <dbReference type="ARBA" id="ARBA00022737"/>
    </source>
</evidence>
<dbReference type="Gene3D" id="6.10.140.70">
    <property type="match status" value="1"/>
</dbReference>
<dbReference type="InterPro" id="IPR036020">
    <property type="entry name" value="WW_dom_sf"/>
</dbReference>
<dbReference type="InterPro" id="IPR000433">
    <property type="entry name" value="Znf_ZZ"/>
</dbReference>
<dbReference type="PANTHER" id="PTHR12268:SF14">
    <property type="entry name" value="DYSTROPHIN-1"/>
    <property type="match status" value="1"/>
</dbReference>
<keyword evidence="10" id="KW-0472">Membrane</keyword>
<sequence>MDFEQDDDSGTFTLRIKSRSDEHEGMQKKTFTKWINAQLAKAGSGQQVKNLFEDLKDGTKLLLLLEVLCGKRIRSEKGRTRVHFMTNVDNALRILEQNNVRPVNISNDDIVDGNPKLTLGLMWYIISHFQLQLLLKNLMLDSSSDTPEEKLLVWCRQSVRGYDGVEVKNFTTSWRDGRAFNALIHRYRPHLFDYSDQLNKKPVDCCEHAFAVAEQFLDVDRLLEPADVVRDRPDKKSILLYVSNLYNKLAPGVSHVTVQRNGARTMERSEYTHTVSKRTVNSTYHTEHTVKHVKKGYDEREPVRYVTTTCTTVKEPPIQHSAITTVVEQTQNAERPDSMVSETSSVRDSVGSFKEWEDYNSALQEVLNWLSQAERTLESQQPISDDVDTVKKQFHGHEDFMMELTSHQSDVGAVLEFGNQLISEGLVSEKEENEIREQMISLNDRWEALRMAAMDRQTKLHLQLMDLQQKQIDELADWLTVAEKRINSAQTIGSDLDTVRRQVEDHKFFQEDLEKQQQQVNSLTHMVVVVDDSSNESATADLEEQLAVLGERWSNVCKWTEQRWTMLQDVLKSWQEYRDEERRLSKWLSEKEGQIEDNKHIDLGDLEVVKKALKLLINMEQEMEAQQATFGTFNLAAEKVAENLEEESPGVAEIQDKMEEFNDRWNKITTEVSTRIALLEGVDLKLQHFHNEVVDKTQWITDTETLLKSPAFNLDDEKISSEKVVQQSELVESLDNARRQRKTSVTSVQRKGEELIEHCRNQGSIPVTLEQSLSNFTERWSSVGSLIDDRRQKAQLARRRRDVQDLMTTLEVVLKDVERVASKFNADVPEIEYEIKSQLELCKVKLEEMATNEVSLIKVRELSRNLSKDDRHTPHLQGGVKRIDDRWSKALATLEDRQKQLTAALESGPPKQFLSTMDSVLLKIKNMETQLASEFLIADTASLEEQLQKYKQLQASMAEQQRNMDYLNSTGDKFVKSLPRQKAEQLRSKLADLNDKWRDINLHAEKRQNQVGKAVNQTRQFTEEIKGLFNWMKDANDFLKDQEPAAGDPETLEAQLDQSEALQGDVTKLQRKLESLNETGAYMISKATPAFADKLKRELDELNGRWDELVRVALRVKDNLVASLEKYQKLSHDIKEMSHWIMKVERSIADDEGDTTSGEITQEKMDHYKELQQDISKRAPVVVRINTTANQMIEKTKQGSPAVLQETIKKLNGDWNRLKTKVAQRQHEFKQTQLELEQLSVLIERDYKLMSELDRVIEKSYHVLEGTEAEIEDTLRSLNRQTATIKESGPGSVPDLSKQLLSKRIAVTVVRKQMDLYEDRLSDIRGKSDKTRQVLEGELRKRQQLRKDLETIRMWVVKIEVLINSKLTKHEDIDEREIKALEEEFSMNQSLINSVESTCQELSKTPKGSAVYPKLLKELQQLQTKWKTIHTKFSELKDQPGKKLEAEFDTLHGQTLTDLDKIQRGLKKLKLESSEPKNVKSLLDKCVSYKDELATIKQDLDQVRKLGFQIMERAPEEKKTGVDRRVEEVIHEHRELEKKVRTKEEAFREALPLAERLESDMSSLERWLDDKTSEVRTREEAGFPEDVDAEIKWNKGLVQEVTGKMSDVQQLTQVGRELVDLSETGQLDNLEDRLTRINNAWEDLSSAAEQRMLTLPKYKAKLADFEKSVDQMNQWLEDMERETNKVHPKEEETDLVKNKIDEIQESIKNREPQLNLIRKQSGEFVSRGRQIMEPYKRLLDRRWDDLSSRIKELEEELEDTKKKAQEARAKGGRVETEIIITERKTVSSKPVGLIDELLQGQERMETDAGQPIVETITTHRTYTTNSAPPPSTGSFTDDDFQRRLDQILSDVKGLEDLLNEIQSPKKSTEKEVNEKIKVAEIQIDNLQPRVAYLLKESKALANREGGAWGDHIHQSMLDLSSRWLKACDELEKQKKAVRIVPNWYQFRSNLDDIDAWLRKMEQDKEEAVQELKLEEVEEQQAKYEMVFKNIEELDRQGVQILSPGEIEKLRKRFKDVHTKFSQYQKPAGDTTSYRITVHTGDVKDAGTQSNVSVVLFGEKGKSPKLRLDKSETYNTKFCRDQLDIFTVYNVPHLGDLRKVQVWHDRTGPKPDWFVKGFYIEDKSTRKVYFFNCSTWIGRDNDMQDIKCEGYTLPDEGEDVMTKSSLARVRWQVTLVEHEPTKSPGWKLVDDMRKLSDEVHEVELLLESRELQKADFEDFSKQEDKLKLIGEKIEDLDPRASEVLSRSESVQSACNEKEYEAVKRAASKFRLQWNNLNQDYKARLLRWEKAVAVWRQFHCDLKDVTSWMTNAEKVLEDTSGESEFNTAKKEQKGLEDGIARHQSTVNAMNTAGQEIISKSTTIEAEMLRDKLATQNRRWESICNHVTDRRDRFKEEAMQIEEFLEESADMLQWMDEADTILQTKDPSPADEDALEELIEKIKDVQKEQDSREDSKNSIQQTGERLLAKPNISKPNSETIQTRLDILLTRWDILRADIATRTRGVESKVRRVSEFLGSLEELSSWAATTRELLEKQEGGIYNQEIVDPKTVQESLKSRQPKLDSINESMARYRRESKLDGNQVPKPLEAKVKGLNDDWSHIASLTADMFAARVRSPRKLVEETVVEVNQHTLHAEVPIIVEDWSEEKASPWPKFDKAVSELHDWLNTLSNMMKTEKIVLGDSEDMEGLLEKQKSIDEQLKTKQHLLDEIAEMGHTLAEDAQTEEDKFLIDGKVSKLKGHWETIENNSGVWRGQIDYLIEEWKRFVELREELLEWIRKAEAYLNEDENVYGYTVSELEEKIDKHKEFEEDVETWRGSISAVNQCGDHLFQEFPQYESGELKNSMSEVNERWTNITNRSDSHKKNLKEAFDRMVRFHEDMINALTWLTSAESKVAELDSAVEATSTEEQQDTEALKKELKFLEDDINGHQEMFASLNENGQLIMAEMETGDVLTAVQAKLDDMNDRWQSLNVRTLDIRDRLEDTGTEWRQLLMDLQEIIDWIARADQELTLQQPIGGDLESVQHQNENHQAFKGKLNVRRLVVDRALDSARRVMDEYEAERSPEQPKDSPRARIAQNLKRQIDTVSERWSMLSHRSEDWQQWIDEVLRKLQLFLSQMEEIDARLVEAEHVKATWTPVQDLIIDSLSEQIDELKNLQERVASLQNMFETLSSTESELRQKGVSISPSLQNRIDQLYRRWKQLQIQLLQRQHALQEAYSSLDLSSMPGLLGSVEPPWERAVALNKVPYYINHKTETTQWDHPKMTELYHQIAELNNIKYSAYRTAMKLRCIQRASSLDLVTLTNILSSLDQHNLKNAANEALIGVPEMVKVLSTVYDNIEIPADSSMISSEFCVDLTLNWLLNVYDSGRVGKIRVLSFKIGLVTMSRAHLEDKYKYMFRLVADGNGVMDHKKLGLLLHDSLQIPRQLGEIASFGGSNIEPSVRSCFSKAGEKQTIDCAEFIAWLSEEPQSIVWLPTLHRMAASEAVKHKAKCSICKEYPIVGFRFRCLKCFNYDLCQSCFWSGRVSHEHRLTHPMHQYCLSTTSGEDVLDFFAMVRNKFKKRRYKNKPPKKLGYLPIQTVMEGVNLETPSMLSPQQNVNHEVHNRLGMFAHRLAEAESESGKYNPHDLDEEHQLIAQYCQSLKSDTTIAPKSPTQIVMALDAVEKEDLEAELLKLEEENRDLQEEYERLKSIRDQSGVASEDSSDASTGGQQNRDSELLAEAKLLRQHKGRLEARMQVLEDHNRQLEAQLQRLRQLLDQPGQDKSAAQSSERTTPSSSISSLGADTPYPPGKSARSGKSRGNDSDSESEPGGTAAVTSGSATNGFSGHGSEDPALKEVMSQISSSFPAEQKGTDPVGHLFATAKVYI</sequence>
<feature type="coiled-coil region" evidence="15">
    <location>
        <begin position="3722"/>
        <end position="3752"/>
    </location>
</feature>
<feature type="domain" description="Calponin-homology (CH)" evidence="18">
    <location>
        <begin position="145"/>
        <end position="250"/>
    </location>
</feature>
<dbReference type="InterPro" id="IPR001024">
    <property type="entry name" value="PLAT/LH2_dom"/>
</dbReference>
<feature type="compositionally biased region" description="Low complexity" evidence="16">
    <location>
        <begin position="3762"/>
        <end position="3774"/>
    </location>
</feature>
<keyword evidence="4" id="KW-0963">Cytoplasm</keyword>
<evidence type="ECO:0000256" key="14">
    <source>
        <dbReference type="PROSITE-ProRule" id="PRU00228"/>
    </source>
</evidence>
<dbReference type="SMART" id="SM00033">
    <property type="entry name" value="CH"/>
    <property type="match status" value="2"/>
</dbReference>
<evidence type="ECO:0000256" key="9">
    <source>
        <dbReference type="ARBA" id="ARBA00022837"/>
    </source>
</evidence>
<feature type="domain" description="Calponin-homology (CH)" evidence="18">
    <location>
        <begin position="25"/>
        <end position="130"/>
    </location>
</feature>
<dbReference type="SMART" id="SM00291">
    <property type="entry name" value="ZnF_ZZ"/>
    <property type="match status" value="1"/>
</dbReference>
<name>A0ABN8P1V0_9CNID</name>
<feature type="coiled-coil region" evidence="15">
    <location>
        <begin position="940"/>
        <end position="970"/>
    </location>
</feature>